<protein>
    <recommendedName>
        <fullName evidence="3">Protein GrpE</fullName>
    </recommendedName>
    <alternativeName>
        <fullName evidence="3">HSP-70 cofactor</fullName>
    </alternativeName>
</protein>
<dbReference type="InterPro" id="IPR009012">
    <property type="entry name" value="GrpE_head"/>
</dbReference>
<sequence length="171" mass="19182">MSEEELKDQESQEEPLTEEEPVAFSCESCNEAITGWKRALADYENLKKDLMKERVAIRSAAKEDVAEELIAVLDNFDQAAKFQPSELSKEAETWAMGLMHVRNQLESVMTDLGLSPFGESGDVFDPTRHEAAAERSEDDKPDQTILEVAARGWKLSDKIVRPAKVVINNLN</sequence>
<dbReference type="GO" id="GO:0000774">
    <property type="term" value="F:adenyl-nucleotide exchange factor activity"/>
    <property type="evidence" value="ECO:0007669"/>
    <property type="project" value="InterPro"/>
</dbReference>
<dbReference type="GO" id="GO:0006457">
    <property type="term" value="P:protein folding"/>
    <property type="evidence" value="ECO:0007669"/>
    <property type="project" value="InterPro"/>
</dbReference>
<dbReference type="SUPFAM" id="SSF58014">
    <property type="entry name" value="Coiled-coil domain of nucleotide exchange factor GrpE"/>
    <property type="match status" value="1"/>
</dbReference>
<evidence type="ECO:0000313" key="7">
    <source>
        <dbReference type="EMBL" id="PJA45175.1"/>
    </source>
</evidence>
<dbReference type="Proteomes" id="UP000229385">
    <property type="component" value="Unassembled WGS sequence"/>
</dbReference>
<feature type="coiled-coil region" evidence="5">
    <location>
        <begin position="33"/>
        <end position="63"/>
    </location>
</feature>
<evidence type="ECO:0000256" key="1">
    <source>
        <dbReference type="ARBA" id="ARBA00009054"/>
    </source>
</evidence>
<comment type="similarity">
    <text evidence="1 3 4">Belongs to the GrpE family.</text>
</comment>
<dbReference type="Pfam" id="PF01025">
    <property type="entry name" value="GrpE"/>
    <property type="match status" value="1"/>
</dbReference>
<feature type="compositionally biased region" description="Acidic residues" evidence="6">
    <location>
        <begin position="1"/>
        <end position="21"/>
    </location>
</feature>
<proteinExistence type="inferred from homology"/>
<evidence type="ECO:0000256" key="6">
    <source>
        <dbReference type="SAM" id="MobiDB-lite"/>
    </source>
</evidence>
<comment type="subcellular location">
    <subcellularLocation>
        <location evidence="3">Cytoplasm</location>
    </subcellularLocation>
</comment>
<dbReference type="PRINTS" id="PR00773">
    <property type="entry name" value="GRPEPROTEIN"/>
</dbReference>
<evidence type="ECO:0000256" key="4">
    <source>
        <dbReference type="RuleBase" id="RU004478"/>
    </source>
</evidence>
<keyword evidence="3" id="KW-0346">Stress response</keyword>
<dbReference type="HAMAP" id="MF_01151">
    <property type="entry name" value="GrpE"/>
    <property type="match status" value="1"/>
</dbReference>
<organism evidence="7 8">
    <name type="scientific">Candidatus Uhrbacteria bacterium CG_4_9_14_3_um_filter_50_9</name>
    <dbReference type="NCBI Taxonomy" id="1975035"/>
    <lineage>
        <taxon>Bacteria</taxon>
        <taxon>Candidatus Uhriibacteriota</taxon>
    </lineage>
</organism>
<dbReference type="EMBL" id="PFWU01000048">
    <property type="protein sequence ID" value="PJA45175.1"/>
    <property type="molecule type" value="Genomic_DNA"/>
</dbReference>
<evidence type="ECO:0000256" key="3">
    <source>
        <dbReference type="HAMAP-Rule" id="MF_01151"/>
    </source>
</evidence>
<evidence type="ECO:0000256" key="5">
    <source>
        <dbReference type="SAM" id="Coils"/>
    </source>
</evidence>
<dbReference type="InterPro" id="IPR000740">
    <property type="entry name" value="GrpE"/>
</dbReference>
<comment type="function">
    <text evidence="3">Participates actively in the response to hyperosmotic and heat shock by preventing the aggregation of stress-denatured proteins, in association with DnaK and GrpE. It is the nucleotide exchange factor for DnaK and may function as a thermosensor. Unfolded proteins bind initially to DnaJ; upon interaction with the DnaJ-bound protein, DnaK hydrolyzes its bound ATP, resulting in the formation of a stable complex. GrpE releases ADP from DnaK; ATP binding to DnaK triggers the release of the substrate protein, thus completing the reaction cycle. Several rounds of ATP-dependent interactions between DnaJ, DnaK and GrpE are required for fully efficient folding.</text>
</comment>
<dbReference type="AlphaFoldDB" id="A0A2M7XBC7"/>
<reference evidence="8" key="1">
    <citation type="submission" date="2017-09" db="EMBL/GenBank/DDBJ databases">
        <title>Depth-based differentiation of microbial function through sediment-hosted aquifers and enrichment of novel symbionts in the deep terrestrial subsurface.</title>
        <authorList>
            <person name="Probst A.J."/>
            <person name="Ladd B."/>
            <person name="Jarett J.K."/>
            <person name="Geller-Mcgrath D.E."/>
            <person name="Sieber C.M.K."/>
            <person name="Emerson J.B."/>
            <person name="Anantharaman K."/>
            <person name="Thomas B.C."/>
            <person name="Malmstrom R."/>
            <person name="Stieglmeier M."/>
            <person name="Klingl A."/>
            <person name="Woyke T."/>
            <person name="Ryan C.M."/>
            <person name="Banfield J.F."/>
        </authorList>
    </citation>
    <scope>NUCLEOTIDE SEQUENCE [LARGE SCALE GENOMIC DNA]</scope>
</reference>
<dbReference type="GO" id="GO:0051082">
    <property type="term" value="F:unfolded protein binding"/>
    <property type="evidence" value="ECO:0007669"/>
    <property type="project" value="TreeGrafter"/>
</dbReference>
<dbReference type="Gene3D" id="2.30.22.10">
    <property type="entry name" value="Head domain of nucleotide exchange factor GrpE"/>
    <property type="match status" value="1"/>
</dbReference>
<comment type="subunit">
    <text evidence="3">Homodimer.</text>
</comment>
<name>A0A2M7XBC7_9BACT</name>
<feature type="region of interest" description="Disordered" evidence="6">
    <location>
        <begin position="1"/>
        <end position="23"/>
    </location>
</feature>
<dbReference type="Gene3D" id="3.90.20.20">
    <property type="match status" value="1"/>
</dbReference>
<gene>
    <name evidence="3 7" type="primary">grpE</name>
    <name evidence="7" type="ORF">CO174_04550</name>
</gene>
<dbReference type="CDD" id="cd00446">
    <property type="entry name" value="GrpE"/>
    <property type="match status" value="1"/>
</dbReference>
<comment type="caution">
    <text evidence="7">The sequence shown here is derived from an EMBL/GenBank/DDBJ whole genome shotgun (WGS) entry which is preliminary data.</text>
</comment>
<dbReference type="GO" id="GO:0042803">
    <property type="term" value="F:protein homodimerization activity"/>
    <property type="evidence" value="ECO:0007669"/>
    <property type="project" value="InterPro"/>
</dbReference>
<dbReference type="PANTHER" id="PTHR21237:SF23">
    <property type="entry name" value="GRPE PROTEIN HOMOLOG, MITOCHONDRIAL"/>
    <property type="match status" value="1"/>
</dbReference>
<keyword evidence="5" id="KW-0175">Coiled coil</keyword>
<dbReference type="GO" id="GO:0005737">
    <property type="term" value="C:cytoplasm"/>
    <property type="evidence" value="ECO:0007669"/>
    <property type="project" value="UniProtKB-SubCell"/>
</dbReference>
<dbReference type="InterPro" id="IPR013805">
    <property type="entry name" value="GrpE_CC"/>
</dbReference>
<accession>A0A2M7XBC7</accession>
<dbReference type="PANTHER" id="PTHR21237">
    <property type="entry name" value="GRPE PROTEIN"/>
    <property type="match status" value="1"/>
</dbReference>
<dbReference type="GO" id="GO:0051087">
    <property type="term" value="F:protein-folding chaperone binding"/>
    <property type="evidence" value="ECO:0007669"/>
    <property type="project" value="InterPro"/>
</dbReference>
<keyword evidence="3" id="KW-0963">Cytoplasm</keyword>
<evidence type="ECO:0000256" key="2">
    <source>
        <dbReference type="ARBA" id="ARBA00023186"/>
    </source>
</evidence>
<evidence type="ECO:0000313" key="8">
    <source>
        <dbReference type="Proteomes" id="UP000229385"/>
    </source>
</evidence>
<keyword evidence="2 3" id="KW-0143">Chaperone</keyword>
<dbReference type="SUPFAM" id="SSF51064">
    <property type="entry name" value="Head domain of nucleotide exchange factor GrpE"/>
    <property type="match status" value="1"/>
</dbReference>